<dbReference type="GO" id="GO:0016740">
    <property type="term" value="F:transferase activity"/>
    <property type="evidence" value="ECO:0007669"/>
    <property type="project" value="UniProtKB-KW"/>
</dbReference>
<evidence type="ECO:0000313" key="3">
    <source>
        <dbReference type="Proteomes" id="UP000199229"/>
    </source>
</evidence>
<dbReference type="EMBL" id="FOPM01000019">
    <property type="protein sequence ID" value="SFG95480.1"/>
    <property type="molecule type" value="Genomic_DNA"/>
</dbReference>
<protein>
    <submittedName>
        <fullName evidence="2">Glycosyltransferase, GT2 family</fullName>
    </submittedName>
</protein>
<dbReference type="PANTHER" id="PTHR43179:SF7">
    <property type="entry name" value="RHAMNOSYLTRANSFERASE WBBL"/>
    <property type="match status" value="1"/>
</dbReference>
<reference evidence="3" key="1">
    <citation type="submission" date="2016-10" db="EMBL/GenBank/DDBJ databases">
        <authorList>
            <person name="Varghese N."/>
            <person name="Submissions S."/>
        </authorList>
    </citation>
    <scope>NUCLEOTIDE SEQUENCE [LARGE SCALE GENOMIC DNA]</scope>
    <source>
        <strain evidence="3">Gh-105</strain>
    </source>
</reference>
<dbReference type="PANTHER" id="PTHR43179">
    <property type="entry name" value="RHAMNOSYLTRANSFERASE WBBL"/>
    <property type="match status" value="1"/>
</dbReference>
<dbReference type="STRING" id="582675.SAMN05192565_11936"/>
<evidence type="ECO:0000313" key="2">
    <source>
        <dbReference type="EMBL" id="SFG95480.1"/>
    </source>
</evidence>
<accession>A0A1I2W264</accession>
<gene>
    <name evidence="2" type="ORF">SAMN05192565_11936</name>
</gene>
<dbReference type="SUPFAM" id="SSF53448">
    <property type="entry name" value="Nucleotide-diphospho-sugar transferases"/>
    <property type="match status" value="1"/>
</dbReference>
<dbReference type="InterPro" id="IPR001173">
    <property type="entry name" value="Glyco_trans_2-like"/>
</dbReference>
<proteinExistence type="predicted"/>
<sequence>MPSLVAIVVTHDSAEALPGCLAALAAEHVPALVVDNASRDTSVAVAEAAGTHVVRMPRNEGYGRANNRGVAAASQAERVLILNPDVTLRPGAVDALLAAARAYPDAGLLAPRLTELDGRFFYQPRSLLAPYLTNPKGKRALPEGDACAPFLSGACLMIRRDLFLALGGFDPNLFLFYEDDDLCRRVADAGHALVHVHGAEALHGRGRSSTPEPGRVFRTRWHQAWSRAYVARKYGLPDPSPGMLAVNMPKAALARLIRHRPLWERYGGSAAGALAALRGHTALAREGLAREGRP</sequence>
<keyword evidence="2" id="KW-0808">Transferase</keyword>
<dbReference type="RefSeq" id="WP_244528800.1">
    <property type="nucleotide sequence ID" value="NZ_FOPM01000019.1"/>
</dbReference>
<dbReference type="InterPro" id="IPR029044">
    <property type="entry name" value="Nucleotide-diphossugar_trans"/>
</dbReference>
<dbReference type="Gene3D" id="3.90.550.10">
    <property type="entry name" value="Spore Coat Polysaccharide Biosynthesis Protein SpsA, Chain A"/>
    <property type="match status" value="1"/>
</dbReference>
<dbReference type="Pfam" id="PF00535">
    <property type="entry name" value="Glycos_transf_2"/>
    <property type="match status" value="1"/>
</dbReference>
<name>A0A1I2W264_9HYPH</name>
<keyword evidence="3" id="KW-1185">Reference proteome</keyword>
<dbReference type="AlphaFoldDB" id="A0A1I2W264"/>
<evidence type="ECO:0000259" key="1">
    <source>
        <dbReference type="Pfam" id="PF00535"/>
    </source>
</evidence>
<dbReference type="Proteomes" id="UP000199229">
    <property type="component" value="Unassembled WGS sequence"/>
</dbReference>
<feature type="domain" description="Glycosyltransferase 2-like" evidence="1">
    <location>
        <begin position="7"/>
        <end position="163"/>
    </location>
</feature>
<dbReference type="CDD" id="cd04186">
    <property type="entry name" value="GT_2_like_c"/>
    <property type="match status" value="1"/>
</dbReference>
<organism evidence="2 3">
    <name type="scientific">Methylobacterium gossipiicola</name>
    <dbReference type="NCBI Taxonomy" id="582675"/>
    <lineage>
        <taxon>Bacteria</taxon>
        <taxon>Pseudomonadati</taxon>
        <taxon>Pseudomonadota</taxon>
        <taxon>Alphaproteobacteria</taxon>
        <taxon>Hyphomicrobiales</taxon>
        <taxon>Methylobacteriaceae</taxon>
        <taxon>Methylobacterium</taxon>
    </lineage>
</organism>